<dbReference type="EMBL" id="ML995937">
    <property type="protein sequence ID" value="KAF2764149.1"/>
    <property type="molecule type" value="Genomic_DNA"/>
</dbReference>
<evidence type="ECO:0000313" key="11">
    <source>
        <dbReference type="EMBL" id="KAF2764149.1"/>
    </source>
</evidence>
<evidence type="ECO:0000256" key="8">
    <source>
        <dbReference type="ARBA" id="ARBA00023002"/>
    </source>
</evidence>
<feature type="non-terminal residue" evidence="11">
    <location>
        <position position="159"/>
    </location>
</feature>
<name>A0A6G1KV58_9PEZI</name>
<dbReference type="Gene3D" id="3.90.340.10">
    <property type="entry name" value="Nitric Oxide Synthase, Chain A, domain 1"/>
    <property type="match status" value="1"/>
</dbReference>
<proteinExistence type="inferred from homology"/>
<protein>
    <recommendedName>
        <fullName evidence="3">nitric-oxide synthase (NADPH)</fullName>
        <ecNumber evidence="3">1.14.13.39</ecNumber>
    </recommendedName>
</protein>
<feature type="domain" description="Nitric oxide synthase (NOS)" evidence="10">
    <location>
        <begin position="86"/>
        <end position="158"/>
    </location>
</feature>
<dbReference type="GO" id="GO:0004517">
    <property type="term" value="F:nitric-oxide synthase activity"/>
    <property type="evidence" value="ECO:0007669"/>
    <property type="project" value="UniProtKB-EC"/>
</dbReference>
<dbReference type="OrthoDB" id="5407825at2759"/>
<evidence type="ECO:0000256" key="7">
    <source>
        <dbReference type="ARBA" id="ARBA00022860"/>
    </source>
</evidence>
<dbReference type="AlphaFoldDB" id="A0A6G1KV58"/>
<comment type="similarity">
    <text evidence="2">Belongs to the NOS family.</text>
</comment>
<evidence type="ECO:0000256" key="4">
    <source>
        <dbReference type="ARBA" id="ARBA00022617"/>
    </source>
</evidence>
<evidence type="ECO:0000256" key="2">
    <source>
        <dbReference type="ARBA" id="ARBA00006267"/>
    </source>
</evidence>
<dbReference type="InterPro" id="IPR044943">
    <property type="entry name" value="NOS_dom_1"/>
</dbReference>
<reference evidence="11" key="1">
    <citation type="journal article" date="2020" name="Stud. Mycol.">
        <title>101 Dothideomycetes genomes: a test case for predicting lifestyles and emergence of pathogens.</title>
        <authorList>
            <person name="Haridas S."/>
            <person name="Albert R."/>
            <person name="Binder M."/>
            <person name="Bloem J."/>
            <person name="Labutti K."/>
            <person name="Salamov A."/>
            <person name="Andreopoulos B."/>
            <person name="Baker S."/>
            <person name="Barry K."/>
            <person name="Bills G."/>
            <person name="Bluhm B."/>
            <person name="Cannon C."/>
            <person name="Castanera R."/>
            <person name="Culley D."/>
            <person name="Daum C."/>
            <person name="Ezra D."/>
            <person name="Gonzalez J."/>
            <person name="Henrissat B."/>
            <person name="Kuo A."/>
            <person name="Liang C."/>
            <person name="Lipzen A."/>
            <person name="Lutzoni F."/>
            <person name="Magnuson J."/>
            <person name="Mondo S."/>
            <person name="Nolan M."/>
            <person name="Ohm R."/>
            <person name="Pangilinan J."/>
            <person name="Park H.-J."/>
            <person name="Ramirez L."/>
            <person name="Alfaro M."/>
            <person name="Sun H."/>
            <person name="Tritt A."/>
            <person name="Yoshinaga Y."/>
            <person name="Zwiers L.-H."/>
            <person name="Turgeon B."/>
            <person name="Goodwin S."/>
            <person name="Spatafora J."/>
            <person name="Crous P."/>
            <person name="Grigoriev I."/>
        </authorList>
    </citation>
    <scope>NUCLEOTIDE SEQUENCE</scope>
    <source>
        <strain evidence="11">CBS 116005</strain>
    </source>
</reference>
<keyword evidence="4" id="KW-0349">Heme</keyword>
<sequence>PLLHKTGCTRHFCQSARMIKTGDGEPRVGRTKTVPAIKDEANDFLRQLRQADVITSDHQLACRSADVLREIESNIVEVQASTSRSPAVQTARPWHQSYEELQHGVRLAWLHAPKCIMRSEYQSLRLFDLRHVESSVEMGKSLLEGLTEAFNHGDIIPSV</sequence>
<accession>A0A6G1KV58</accession>
<evidence type="ECO:0000256" key="6">
    <source>
        <dbReference type="ARBA" id="ARBA00022723"/>
    </source>
</evidence>
<dbReference type="Pfam" id="PF02898">
    <property type="entry name" value="NO_synthase"/>
    <property type="match status" value="1"/>
</dbReference>
<keyword evidence="5" id="KW-0288">FMN</keyword>
<keyword evidence="6" id="KW-0479">Metal-binding</keyword>
<gene>
    <name evidence="11" type="ORF">EJ03DRAFT_250440</name>
</gene>
<dbReference type="InterPro" id="IPR004030">
    <property type="entry name" value="NOS_N"/>
</dbReference>
<keyword evidence="5" id="KW-0285">Flavoprotein</keyword>
<organism evidence="11 12">
    <name type="scientific">Teratosphaeria nubilosa</name>
    <dbReference type="NCBI Taxonomy" id="161662"/>
    <lineage>
        <taxon>Eukaryota</taxon>
        <taxon>Fungi</taxon>
        <taxon>Dikarya</taxon>
        <taxon>Ascomycota</taxon>
        <taxon>Pezizomycotina</taxon>
        <taxon>Dothideomycetes</taxon>
        <taxon>Dothideomycetidae</taxon>
        <taxon>Mycosphaerellales</taxon>
        <taxon>Teratosphaeriaceae</taxon>
        <taxon>Teratosphaeria</taxon>
    </lineage>
</organism>
<dbReference type="EC" id="1.14.13.39" evidence="3"/>
<dbReference type="InterPro" id="IPR050607">
    <property type="entry name" value="NOS"/>
</dbReference>
<dbReference type="Proteomes" id="UP000799436">
    <property type="component" value="Unassembled WGS sequence"/>
</dbReference>
<evidence type="ECO:0000259" key="10">
    <source>
        <dbReference type="Pfam" id="PF02898"/>
    </source>
</evidence>
<keyword evidence="7" id="KW-0112">Calmodulin-binding</keyword>
<dbReference type="PANTHER" id="PTHR43410">
    <property type="entry name" value="NITRIC OXIDE SYNTHASE OXYGENASE"/>
    <property type="match status" value="1"/>
</dbReference>
<keyword evidence="8" id="KW-0560">Oxidoreductase</keyword>
<evidence type="ECO:0000313" key="12">
    <source>
        <dbReference type="Proteomes" id="UP000799436"/>
    </source>
</evidence>
<evidence type="ECO:0000256" key="1">
    <source>
        <dbReference type="ARBA" id="ARBA00001917"/>
    </source>
</evidence>
<dbReference type="GO" id="GO:0046872">
    <property type="term" value="F:metal ion binding"/>
    <property type="evidence" value="ECO:0007669"/>
    <property type="project" value="UniProtKB-KW"/>
</dbReference>
<keyword evidence="9" id="KW-0408">Iron</keyword>
<evidence type="ECO:0000256" key="3">
    <source>
        <dbReference type="ARBA" id="ARBA00012989"/>
    </source>
</evidence>
<dbReference type="PANTHER" id="PTHR43410:SF1">
    <property type="entry name" value="NITRIC OXIDE SYNTHASE"/>
    <property type="match status" value="1"/>
</dbReference>
<comment type="cofactor">
    <cofactor evidence="1">
        <name>FMN</name>
        <dbReference type="ChEBI" id="CHEBI:58210"/>
    </cofactor>
</comment>
<dbReference type="GO" id="GO:0006809">
    <property type="term" value="P:nitric oxide biosynthetic process"/>
    <property type="evidence" value="ECO:0007669"/>
    <property type="project" value="InterPro"/>
</dbReference>
<evidence type="ECO:0000256" key="9">
    <source>
        <dbReference type="ARBA" id="ARBA00023004"/>
    </source>
</evidence>
<keyword evidence="12" id="KW-1185">Reference proteome</keyword>
<feature type="non-terminal residue" evidence="11">
    <location>
        <position position="1"/>
    </location>
</feature>
<dbReference type="GO" id="GO:0005516">
    <property type="term" value="F:calmodulin binding"/>
    <property type="evidence" value="ECO:0007669"/>
    <property type="project" value="UniProtKB-KW"/>
</dbReference>
<dbReference type="InterPro" id="IPR036119">
    <property type="entry name" value="NOS_N_sf"/>
</dbReference>
<evidence type="ECO:0000256" key="5">
    <source>
        <dbReference type="ARBA" id="ARBA00022643"/>
    </source>
</evidence>
<dbReference type="SUPFAM" id="SSF56512">
    <property type="entry name" value="Nitric oxide (NO) synthase oxygenase domain"/>
    <property type="match status" value="1"/>
</dbReference>